<dbReference type="Proteomes" id="UP001193734">
    <property type="component" value="Unassembled WGS sequence"/>
</dbReference>
<dbReference type="InterPro" id="IPR009908">
    <property type="entry name" value="Methylamine_util_MauE"/>
</dbReference>
<dbReference type="RefSeq" id="WP_172174224.1">
    <property type="nucleotide sequence ID" value="NZ_CASGIA010000041.1"/>
</dbReference>
<feature type="transmembrane region" description="Helical" evidence="5">
    <location>
        <begin position="51"/>
        <end position="72"/>
    </location>
</feature>
<feature type="transmembrane region" description="Helical" evidence="5">
    <location>
        <begin position="12"/>
        <end position="31"/>
    </location>
</feature>
<proteinExistence type="predicted"/>
<organism evidence="7 8">
    <name type="scientific">Xylanibacter rodentium</name>
    <dbReference type="NCBI Taxonomy" id="2736289"/>
    <lineage>
        <taxon>Bacteria</taxon>
        <taxon>Pseudomonadati</taxon>
        <taxon>Bacteroidota</taxon>
        <taxon>Bacteroidia</taxon>
        <taxon>Bacteroidales</taxon>
        <taxon>Prevotellaceae</taxon>
        <taxon>Xylanibacter</taxon>
    </lineage>
</organism>
<evidence type="ECO:0000256" key="5">
    <source>
        <dbReference type="SAM" id="Phobius"/>
    </source>
</evidence>
<evidence type="ECO:0000313" key="7">
    <source>
        <dbReference type="EMBL" id="NPE14575.1"/>
    </source>
</evidence>
<reference evidence="7 8" key="1">
    <citation type="submission" date="2020-05" db="EMBL/GenBank/DDBJ databases">
        <title>Distinct polysaccharide utilization as determinants for interspecies competition between intestinal Prevotella spp.</title>
        <authorList>
            <person name="Galvez E.J.C."/>
            <person name="Iljazovic A."/>
            <person name="Strowig T."/>
        </authorList>
    </citation>
    <scope>NUCLEOTIDE SEQUENCE [LARGE SCALE GENOMIC DNA]</scope>
    <source>
        <strain evidence="7 8">PROD</strain>
    </source>
</reference>
<protein>
    <recommendedName>
        <fullName evidence="6">Methylamine utilisation protein MauE domain-containing protein</fullName>
    </recommendedName>
</protein>
<dbReference type="Pfam" id="PF07291">
    <property type="entry name" value="MauE"/>
    <property type="match status" value="1"/>
</dbReference>
<keyword evidence="4 5" id="KW-0472">Membrane</keyword>
<keyword evidence="3 5" id="KW-1133">Transmembrane helix</keyword>
<dbReference type="EMBL" id="JABKKE010000015">
    <property type="protein sequence ID" value="NPE14575.1"/>
    <property type="molecule type" value="Genomic_DNA"/>
</dbReference>
<keyword evidence="8" id="KW-1185">Reference proteome</keyword>
<evidence type="ECO:0000259" key="6">
    <source>
        <dbReference type="Pfam" id="PF07291"/>
    </source>
</evidence>
<evidence type="ECO:0000256" key="3">
    <source>
        <dbReference type="ARBA" id="ARBA00022989"/>
    </source>
</evidence>
<accession>A0ABX2AVC8</accession>
<sequence>MNINTINNIIRYVLAGCFILSGSLKAAGLRAFEQEVQLYGDAYVGGWVHDYAYGIAIAVCAVEIAVGVAALWRRFALVTGMAFLAMLIFFVYLTGTNLFLPTMMGSIETCGCFGELVHFTPVSSFVKSAVLAVMAAANLYFILKTERIVARTGRENRR</sequence>
<feature type="transmembrane region" description="Helical" evidence="5">
    <location>
        <begin position="125"/>
        <end position="143"/>
    </location>
</feature>
<evidence type="ECO:0000256" key="1">
    <source>
        <dbReference type="ARBA" id="ARBA00004141"/>
    </source>
</evidence>
<comment type="subcellular location">
    <subcellularLocation>
        <location evidence="1">Membrane</location>
        <topology evidence="1">Multi-pass membrane protein</topology>
    </subcellularLocation>
</comment>
<keyword evidence="2 5" id="KW-0812">Transmembrane</keyword>
<evidence type="ECO:0000256" key="4">
    <source>
        <dbReference type="ARBA" id="ARBA00023136"/>
    </source>
</evidence>
<name>A0ABX2AVC8_9BACT</name>
<evidence type="ECO:0000256" key="2">
    <source>
        <dbReference type="ARBA" id="ARBA00022692"/>
    </source>
</evidence>
<feature type="domain" description="Methylamine utilisation protein MauE" evidence="6">
    <location>
        <begin position="5"/>
        <end position="140"/>
    </location>
</feature>
<gene>
    <name evidence="7" type="ORF">HPS55_09640</name>
</gene>
<comment type="caution">
    <text evidence="7">The sequence shown here is derived from an EMBL/GenBank/DDBJ whole genome shotgun (WGS) entry which is preliminary data.</text>
</comment>
<dbReference type="GeneID" id="82158023"/>
<feature type="transmembrane region" description="Helical" evidence="5">
    <location>
        <begin position="77"/>
        <end position="95"/>
    </location>
</feature>
<evidence type="ECO:0000313" key="8">
    <source>
        <dbReference type="Proteomes" id="UP001193734"/>
    </source>
</evidence>